<reference evidence="1 2" key="1">
    <citation type="submission" date="2024-10" db="EMBL/GenBank/DDBJ databases">
        <title>The Natural Products Discovery Center: Release of the First 8490 Sequenced Strains for Exploring Actinobacteria Biosynthetic Diversity.</title>
        <authorList>
            <person name="Kalkreuter E."/>
            <person name="Kautsar S.A."/>
            <person name="Yang D."/>
            <person name="Bader C.D."/>
            <person name="Teijaro C.N."/>
            <person name="Fluegel L."/>
            <person name="Davis C.M."/>
            <person name="Simpson J.R."/>
            <person name="Lauterbach L."/>
            <person name="Steele A.D."/>
            <person name="Gui C."/>
            <person name="Meng S."/>
            <person name="Li G."/>
            <person name="Viehrig K."/>
            <person name="Ye F."/>
            <person name="Su P."/>
            <person name="Kiefer A.F."/>
            <person name="Nichols A."/>
            <person name="Cepeda A.J."/>
            <person name="Yan W."/>
            <person name="Fan B."/>
            <person name="Jiang Y."/>
            <person name="Adhikari A."/>
            <person name="Zheng C.-J."/>
            <person name="Schuster L."/>
            <person name="Cowan T.M."/>
            <person name="Smanski M.J."/>
            <person name="Chevrette M.G."/>
            <person name="De Carvalho L.P.S."/>
            <person name="Shen B."/>
        </authorList>
    </citation>
    <scope>NUCLEOTIDE SEQUENCE [LARGE SCALE GENOMIC DNA]</scope>
    <source>
        <strain evidence="1 2">NPDC002173</strain>
    </source>
</reference>
<sequence>MVVHAPLRFLEQAIPAPSPLRSWEAYWQFADSRRAATGQPPVPRPTGHNPTIQAFARVDDGRWIADCPHGCGAAFNLPASVDWFWCTECVGGGLGHTVALVWPQRMERLVVNLESLPVALQMWPCVGCRSRLLDGRDMCSSCRGMQGEV</sequence>
<gene>
    <name evidence="1" type="ORF">ACFYXI_39475</name>
</gene>
<dbReference type="RefSeq" id="WP_387417849.1">
    <property type="nucleotide sequence ID" value="NZ_JBIASD010000052.1"/>
</dbReference>
<protein>
    <recommendedName>
        <fullName evidence="3">Zinc ribbon domain-containing protein</fullName>
    </recommendedName>
</protein>
<name>A0ABW6T3P9_9ACTN</name>
<comment type="caution">
    <text evidence="1">The sequence shown here is derived from an EMBL/GenBank/DDBJ whole genome shotgun (WGS) entry which is preliminary data.</text>
</comment>
<proteinExistence type="predicted"/>
<evidence type="ECO:0000313" key="1">
    <source>
        <dbReference type="EMBL" id="MFF3671682.1"/>
    </source>
</evidence>
<keyword evidence="2" id="KW-1185">Reference proteome</keyword>
<organism evidence="1 2">
    <name type="scientific">Microtetraspora malaysiensis</name>
    <dbReference type="NCBI Taxonomy" id="161358"/>
    <lineage>
        <taxon>Bacteria</taxon>
        <taxon>Bacillati</taxon>
        <taxon>Actinomycetota</taxon>
        <taxon>Actinomycetes</taxon>
        <taxon>Streptosporangiales</taxon>
        <taxon>Streptosporangiaceae</taxon>
        <taxon>Microtetraspora</taxon>
    </lineage>
</organism>
<dbReference type="EMBL" id="JBIASD010000052">
    <property type="protein sequence ID" value="MFF3671682.1"/>
    <property type="molecule type" value="Genomic_DNA"/>
</dbReference>
<evidence type="ECO:0000313" key="2">
    <source>
        <dbReference type="Proteomes" id="UP001602013"/>
    </source>
</evidence>
<dbReference type="Proteomes" id="UP001602013">
    <property type="component" value="Unassembled WGS sequence"/>
</dbReference>
<evidence type="ECO:0008006" key="3">
    <source>
        <dbReference type="Google" id="ProtNLM"/>
    </source>
</evidence>
<accession>A0ABW6T3P9</accession>